<reference evidence="2" key="1">
    <citation type="submission" date="2016-04" db="EMBL/GenBank/DDBJ databases">
        <authorList>
            <person name="Chen L."/>
            <person name="Zhuang W."/>
            <person name="Wang G."/>
        </authorList>
    </citation>
    <scope>NUCLEOTIDE SEQUENCE [LARGE SCALE GENOMIC DNA]</scope>
    <source>
        <strain evidence="2">208</strain>
    </source>
</reference>
<evidence type="ECO:0000313" key="2">
    <source>
        <dbReference type="Proteomes" id="UP000192276"/>
    </source>
</evidence>
<dbReference type="Proteomes" id="UP000192276">
    <property type="component" value="Unassembled WGS sequence"/>
</dbReference>
<dbReference type="AlphaFoldDB" id="A0A1V9FI24"/>
<dbReference type="RefSeq" id="WP_081166642.1">
    <property type="nucleotide sequence ID" value="NZ_LWBP01000189.1"/>
</dbReference>
<evidence type="ECO:0000313" key="1">
    <source>
        <dbReference type="EMBL" id="OQP58028.1"/>
    </source>
</evidence>
<sequence>MMHQSFKIRQRINGYNYYALIELEVDENFDKELIIEYDDSRVDPKWKSSIDFGIKYFHFHYLENENKGFAVLVRNLHTMIGDSTPSIVFYITVKCLTELFSFKKDLVKINQETGEFIFFR</sequence>
<organism evidence="1 2">
    <name type="scientific">Niastella populi</name>
    <dbReference type="NCBI Taxonomy" id="550983"/>
    <lineage>
        <taxon>Bacteria</taxon>
        <taxon>Pseudomonadati</taxon>
        <taxon>Bacteroidota</taxon>
        <taxon>Chitinophagia</taxon>
        <taxon>Chitinophagales</taxon>
        <taxon>Chitinophagaceae</taxon>
        <taxon>Niastella</taxon>
    </lineage>
</organism>
<accession>A0A1V9FI24</accession>
<gene>
    <name evidence="1" type="ORF">A4R26_23300</name>
</gene>
<dbReference type="STRING" id="550983.A4R26_23300"/>
<proteinExistence type="predicted"/>
<comment type="caution">
    <text evidence="1">The sequence shown here is derived from an EMBL/GenBank/DDBJ whole genome shotgun (WGS) entry which is preliminary data.</text>
</comment>
<protein>
    <submittedName>
        <fullName evidence="1">Uncharacterized protein</fullName>
    </submittedName>
</protein>
<keyword evidence="2" id="KW-1185">Reference proteome</keyword>
<dbReference type="EMBL" id="LWBP01000189">
    <property type="protein sequence ID" value="OQP58028.1"/>
    <property type="molecule type" value="Genomic_DNA"/>
</dbReference>
<name>A0A1V9FI24_9BACT</name>